<protein>
    <submittedName>
        <fullName evidence="1">Uncharacterized protein</fullName>
    </submittedName>
</protein>
<organism evidence="1 2">
    <name type="scientific">Bradyrhizobium agreste</name>
    <dbReference type="NCBI Taxonomy" id="2751811"/>
    <lineage>
        <taxon>Bacteria</taxon>
        <taxon>Pseudomonadati</taxon>
        <taxon>Pseudomonadota</taxon>
        <taxon>Alphaproteobacteria</taxon>
        <taxon>Hyphomicrobiales</taxon>
        <taxon>Nitrobacteraceae</taxon>
        <taxon>Bradyrhizobium</taxon>
    </lineage>
</organism>
<dbReference type="Proteomes" id="UP000807370">
    <property type="component" value="Unassembled WGS sequence"/>
</dbReference>
<reference evidence="1 2" key="1">
    <citation type="submission" date="2020-07" db="EMBL/GenBank/DDBJ databases">
        <title>Bradyrhizobium diversity isolated from nodules of indigenous legumes of Western Australia.</title>
        <authorList>
            <person name="Klepa M.S."/>
        </authorList>
    </citation>
    <scope>NUCLEOTIDE SEQUENCE [LARGE SCALE GENOMIC DNA]</scope>
    <source>
        <strain evidence="1 2">CNPSo 4010</strain>
    </source>
</reference>
<accession>A0ABS0PU19</accession>
<dbReference type="EMBL" id="JACCHP010000016">
    <property type="protein sequence ID" value="MBH5400702.1"/>
    <property type="molecule type" value="Genomic_DNA"/>
</dbReference>
<sequence>MDTRIWPQEFGDNDQHEAWRLAEFVSLMAKKATTISTKLAAAWALCHSIGTHQALR</sequence>
<evidence type="ECO:0000313" key="1">
    <source>
        <dbReference type="EMBL" id="MBH5400702.1"/>
    </source>
</evidence>
<name>A0ABS0PU19_9BRAD</name>
<evidence type="ECO:0000313" key="2">
    <source>
        <dbReference type="Proteomes" id="UP000807370"/>
    </source>
</evidence>
<keyword evidence="2" id="KW-1185">Reference proteome</keyword>
<proteinExistence type="predicted"/>
<dbReference type="RefSeq" id="WP_197961869.1">
    <property type="nucleotide sequence ID" value="NZ_JACCHP010000016.1"/>
</dbReference>
<gene>
    <name evidence="1" type="ORF">HZZ13_23350</name>
</gene>
<comment type="caution">
    <text evidence="1">The sequence shown here is derived from an EMBL/GenBank/DDBJ whole genome shotgun (WGS) entry which is preliminary data.</text>
</comment>